<evidence type="ECO:0000313" key="1">
    <source>
        <dbReference type="EMBL" id="RMZ99700.1"/>
    </source>
</evidence>
<gene>
    <name evidence="1" type="ORF">BpHYR1_048458</name>
</gene>
<proteinExistence type="predicted"/>
<accession>A0A3M7PLV0</accession>
<evidence type="ECO:0000313" key="2">
    <source>
        <dbReference type="Proteomes" id="UP000276133"/>
    </source>
</evidence>
<evidence type="ECO:0008006" key="3">
    <source>
        <dbReference type="Google" id="ProtNLM"/>
    </source>
</evidence>
<comment type="caution">
    <text evidence="1">The sequence shown here is derived from an EMBL/GenBank/DDBJ whole genome shotgun (WGS) entry which is preliminary data.</text>
</comment>
<protein>
    <recommendedName>
        <fullName evidence="3">RNA-directed DNA polymerase from mobile element jockey-like</fullName>
    </recommendedName>
</protein>
<organism evidence="1 2">
    <name type="scientific">Brachionus plicatilis</name>
    <name type="common">Marine rotifer</name>
    <name type="synonym">Brachionus muelleri</name>
    <dbReference type="NCBI Taxonomy" id="10195"/>
    <lineage>
        <taxon>Eukaryota</taxon>
        <taxon>Metazoa</taxon>
        <taxon>Spiralia</taxon>
        <taxon>Gnathifera</taxon>
        <taxon>Rotifera</taxon>
        <taxon>Eurotatoria</taxon>
        <taxon>Monogononta</taxon>
        <taxon>Pseudotrocha</taxon>
        <taxon>Ploima</taxon>
        <taxon>Brachionidae</taxon>
        <taxon>Brachionus</taxon>
    </lineage>
</organism>
<name>A0A3M7PLV0_BRAPC</name>
<dbReference type="EMBL" id="REGN01010103">
    <property type="protein sequence ID" value="RMZ99700.1"/>
    <property type="molecule type" value="Genomic_DNA"/>
</dbReference>
<reference evidence="1 2" key="1">
    <citation type="journal article" date="2018" name="Sci. Rep.">
        <title>Genomic signatures of local adaptation to the degree of environmental predictability in rotifers.</title>
        <authorList>
            <person name="Franch-Gras L."/>
            <person name="Hahn C."/>
            <person name="Garcia-Roger E.M."/>
            <person name="Carmona M.J."/>
            <person name="Serra M."/>
            <person name="Gomez A."/>
        </authorList>
    </citation>
    <scope>NUCLEOTIDE SEQUENCE [LARGE SCALE GENOMIC DNA]</scope>
    <source>
        <strain evidence="1">HYR1</strain>
    </source>
</reference>
<dbReference type="Proteomes" id="UP000276133">
    <property type="component" value="Unassembled WGS sequence"/>
</dbReference>
<dbReference type="AlphaFoldDB" id="A0A3M7PLV0"/>
<keyword evidence="2" id="KW-1185">Reference proteome</keyword>
<sequence length="155" mass="17906">MDVDFFSPANVCKYILRLNPWKSPGKDGIHLCVTKICANAFLEVLSAIFSSSLMLQASKLMERMKQFFHYKYLKFIRPTNKSLDSLATGMANLFYFRNDEIRMDKNDKINKKYEKKTQKSLHIETISVDTCGVNQVKNIKANISRRPFPNAIKSN</sequence>